<accession>A0A2K3KLG4</accession>
<organism evidence="2 3">
    <name type="scientific">Trifolium pratense</name>
    <name type="common">Red clover</name>
    <dbReference type="NCBI Taxonomy" id="57577"/>
    <lineage>
        <taxon>Eukaryota</taxon>
        <taxon>Viridiplantae</taxon>
        <taxon>Streptophyta</taxon>
        <taxon>Embryophyta</taxon>
        <taxon>Tracheophyta</taxon>
        <taxon>Spermatophyta</taxon>
        <taxon>Magnoliopsida</taxon>
        <taxon>eudicotyledons</taxon>
        <taxon>Gunneridae</taxon>
        <taxon>Pentapetalae</taxon>
        <taxon>rosids</taxon>
        <taxon>fabids</taxon>
        <taxon>Fabales</taxon>
        <taxon>Fabaceae</taxon>
        <taxon>Papilionoideae</taxon>
        <taxon>50 kb inversion clade</taxon>
        <taxon>NPAAA clade</taxon>
        <taxon>Hologalegina</taxon>
        <taxon>IRL clade</taxon>
        <taxon>Trifolieae</taxon>
        <taxon>Trifolium</taxon>
    </lineage>
</organism>
<sequence>REARRAGALPTVDASPLHPPGPNHPRRNPAYE</sequence>
<evidence type="ECO:0000313" key="2">
    <source>
        <dbReference type="EMBL" id="PNX67148.1"/>
    </source>
</evidence>
<evidence type="ECO:0000256" key="1">
    <source>
        <dbReference type="SAM" id="MobiDB-lite"/>
    </source>
</evidence>
<dbReference type="EMBL" id="ASHM01204691">
    <property type="protein sequence ID" value="PNX67148.1"/>
    <property type="molecule type" value="Genomic_DNA"/>
</dbReference>
<feature type="non-terminal residue" evidence="2">
    <location>
        <position position="1"/>
    </location>
</feature>
<evidence type="ECO:0000313" key="3">
    <source>
        <dbReference type="Proteomes" id="UP000236291"/>
    </source>
</evidence>
<dbReference type="Proteomes" id="UP000236291">
    <property type="component" value="Unassembled WGS sequence"/>
</dbReference>
<name>A0A2K3KLG4_TRIPR</name>
<proteinExistence type="predicted"/>
<reference evidence="2 3" key="2">
    <citation type="journal article" date="2017" name="Front. Plant Sci.">
        <title>Gene Classification and Mining of Molecular Markers Useful in Red Clover (Trifolium pratense) Breeding.</title>
        <authorList>
            <person name="Istvanek J."/>
            <person name="Dluhosova J."/>
            <person name="Dluhos P."/>
            <person name="Patkova L."/>
            <person name="Nedelnik J."/>
            <person name="Repkova J."/>
        </authorList>
    </citation>
    <scope>NUCLEOTIDE SEQUENCE [LARGE SCALE GENOMIC DNA]</scope>
    <source>
        <strain evidence="3">cv. Tatra</strain>
        <tissue evidence="2">Young leaves</tissue>
    </source>
</reference>
<gene>
    <name evidence="2" type="ORF">L195_g063385</name>
</gene>
<comment type="caution">
    <text evidence="2">The sequence shown here is derived from an EMBL/GenBank/DDBJ whole genome shotgun (WGS) entry which is preliminary data.</text>
</comment>
<dbReference type="AlphaFoldDB" id="A0A2K3KLG4"/>
<protein>
    <submittedName>
        <fullName evidence="2">Uncharacterized protein</fullName>
    </submittedName>
</protein>
<reference evidence="2 3" key="1">
    <citation type="journal article" date="2014" name="Am. J. Bot.">
        <title>Genome assembly and annotation for red clover (Trifolium pratense; Fabaceae).</title>
        <authorList>
            <person name="Istvanek J."/>
            <person name="Jaros M."/>
            <person name="Krenek A."/>
            <person name="Repkova J."/>
        </authorList>
    </citation>
    <scope>NUCLEOTIDE SEQUENCE [LARGE SCALE GENOMIC DNA]</scope>
    <source>
        <strain evidence="3">cv. Tatra</strain>
        <tissue evidence="2">Young leaves</tissue>
    </source>
</reference>
<feature type="region of interest" description="Disordered" evidence="1">
    <location>
        <begin position="1"/>
        <end position="32"/>
    </location>
</feature>